<organism evidence="1 2">
    <name type="scientific">Thermoactinomyces mirandus</name>
    <dbReference type="NCBI Taxonomy" id="2756294"/>
    <lineage>
        <taxon>Bacteria</taxon>
        <taxon>Bacillati</taxon>
        <taxon>Bacillota</taxon>
        <taxon>Bacilli</taxon>
        <taxon>Bacillales</taxon>
        <taxon>Thermoactinomycetaceae</taxon>
        <taxon>Thermoactinomyces</taxon>
    </lineage>
</organism>
<gene>
    <name evidence="1" type="ORF">H2C83_03945</name>
</gene>
<evidence type="ECO:0000313" key="2">
    <source>
        <dbReference type="Proteomes" id="UP000538292"/>
    </source>
</evidence>
<protein>
    <submittedName>
        <fullName evidence="1">Uncharacterized protein</fullName>
    </submittedName>
</protein>
<dbReference type="AlphaFoldDB" id="A0A7W1XQS6"/>
<sequence length="62" mass="7154">MQTMKLSQLVLVVSPELYDLLTETERNANVMVHGKISDINKDDMNRIVAQTIVYHHESAIYH</sequence>
<evidence type="ECO:0000313" key="1">
    <source>
        <dbReference type="EMBL" id="MBA4601486.1"/>
    </source>
</evidence>
<dbReference type="Proteomes" id="UP000538292">
    <property type="component" value="Unassembled WGS sequence"/>
</dbReference>
<proteinExistence type="predicted"/>
<accession>A0A7W1XQS6</accession>
<reference evidence="1 2" key="1">
    <citation type="submission" date="2020-07" db="EMBL/GenBank/DDBJ databases">
        <title>Thermoactinomyces phylogeny.</title>
        <authorList>
            <person name="Dunlap C."/>
        </authorList>
    </citation>
    <scope>NUCLEOTIDE SEQUENCE [LARGE SCALE GENOMIC DNA]</scope>
    <source>
        <strain evidence="1 2">AMNI-1</strain>
    </source>
</reference>
<keyword evidence="2" id="KW-1185">Reference proteome</keyword>
<comment type="caution">
    <text evidence="1">The sequence shown here is derived from an EMBL/GenBank/DDBJ whole genome shotgun (WGS) entry which is preliminary data.</text>
</comment>
<name>A0A7W1XQS6_9BACL</name>
<dbReference type="EMBL" id="JACEOL010000009">
    <property type="protein sequence ID" value="MBA4601486.1"/>
    <property type="molecule type" value="Genomic_DNA"/>
</dbReference>
<dbReference type="RefSeq" id="WP_181737980.1">
    <property type="nucleotide sequence ID" value="NZ_JACEOL010000009.1"/>
</dbReference>